<dbReference type="InterPro" id="IPR014199">
    <property type="entry name" value="Spore_YtxC"/>
</dbReference>
<dbReference type="RefSeq" id="WP_072744080.1">
    <property type="nucleotide sequence ID" value="NZ_FQXR01000005.1"/>
</dbReference>
<gene>
    <name evidence="1" type="ORF">SAMN02745180_01414</name>
</gene>
<accession>A0A1M5WU17</accession>
<evidence type="ECO:0000313" key="1">
    <source>
        <dbReference type="EMBL" id="SHH91077.1"/>
    </source>
</evidence>
<dbReference type="EMBL" id="FQXR01000005">
    <property type="protein sequence ID" value="SHH91077.1"/>
    <property type="molecule type" value="Genomic_DNA"/>
</dbReference>
<dbReference type="Pfam" id="PF08812">
    <property type="entry name" value="YtxC"/>
    <property type="match status" value="1"/>
</dbReference>
<reference evidence="1 2" key="1">
    <citation type="submission" date="2016-11" db="EMBL/GenBank/DDBJ databases">
        <authorList>
            <person name="Jaros S."/>
            <person name="Januszkiewicz K."/>
            <person name="Wedrychowicz H."/>
        </authorList>
    </citation>
    <scope>NUCLEOTIDE SEQUENCE [LARGE SCALE GENOMIC DNA]</scope>
    <source>
        <strain evidence="1 2">DSM 13106</strain>
    </source>
</reference>
<evidence type="ECO:0000313" key="2">
    <source>
        <dbReference type="Proteomes" id="UP000184389"/>
    </source>
</evidence>
<dbReference type="Proteomes" id="UP000184389">
    <property type="component" value="Unassembled WGS sequence"/>
</dbReference>
<organism evidence="1 2">
    <name type="scientific">Sporanaerobacter acetigenes DSM 13106</name>
    <dbReference type="NCBI Taxonomy" id="1123281"/>
    <lineage>
        <taxon>Bacteria</taxon>
        <taxon>Bacillati</taxon>
        <taxon>Bacillota</taxon>
        <taxon>Tissierellia</taxon>
        <taxon>Tissierellales</taxon>
        <taxon>Sporanaerobacteraceae</taxon>
        <taxon>Sporanaerobacter</taxon>
    </lineage>
</organism>
<dbReference type="STRING" id="1123281.SAMN02745180_01414"/>
<sequence length="285" mass="33490">MEILSIGIKDNKEKIISTIDEYDFEDKIEIEEEKLGNRVFMKVFPKDEKKTKNNSDFYNNLSLFITEIIIEYYLRDIILKRVFLKYSDLNRDEKIAIVHLADDLLCNSDFIKSEKKLIFDEVYNYISENDEILVDGFVNFRLKKLEPFLDKVINNCIDEFFADKEYREFIKILQYFVDIQESKMALVNLVVNNNEYKLFDIDNKEIDCDLFGEVISELSDEGISKDDILISSLITIAPQKIIFHGSEESKKTEVVKIIQNVFPEKVIFCTGCELCHLEFPLNSEK</sequence>
<protein>
    <submittedName>
        <fullName evidence="1">Putative sporulation protein YtxC</fullName>
    </submittedName>
</protein>
<name>A0A1M5WU17_9FIRM</name>
<dbReference type="OrthoDB" id="2986513at2"/>
<proteinExistence type="predicted"/>
<dbReference type="AlphaFoldDB" id="A0A1M5WU17"/>
<keyword evidence="2" id="KW-1185">Reference proteome</keyword>